<proteinExistence type="predicted"/>
<protein>
    <submittedName>
        <fullName evidence="2">Uncharacterized protein</fullName>
    </submittedName>
</protein>
<feature type="compositionally biased region" description="Polar residues" evidence="1">
    <location>
        <begin position="52"/>
        <end position="62"/>
    </location>
</feature>
<accession>A0A5J4ZPU8</accession>
<keyword evidence="3" id="KW-1185">Reference proteome</keyword>
<feature type="region of interest" description="Disordered" evidence="1">
    <location>
        <begin position="36"/>
        <end position="90"/>
    </location>
</feature>
<gene>
    <name evidence="2" type="ORF">F0562_014776</name>
</gene>
<evidence type="ECO:0000313" key="2">
    <source>
        <dbReference type="EMBL" id="KAA8520520.1"/>
    </source>
</evidence>
<dbReference type="EMBL" id="CM018049">
    <property type="protein sequence ID" value="KAA8520520.1"/>
    <property type="molecule type" value="Genomic_DNA"/>
</dbReference>
<evidence type="ECO:0000256" key="1">
    <source>
        <dbReference type="SAM" id="MobiDB-lite"/>
    </source>
</evidence>
<organism evidence="2 3">
    <name type="scientific">Nyssa sinensis</name>
    <dbReference type="NCBI Taxonomy" id="561372"/>
    <lineage>
        <taxon>Eukaryota</taxon>
        <taxon>Viridiplantae</taxon>
        <taxon>Streptophyta</taxon>
        <taxon>Embryophyta</taxon>
        <taxon>Tracheophyta</taxon>
        <taxon>Spermatophyta</taxon>
        <taxon>Magnoliopsida</taxon>
        <taxon>eudicotyledons</taxon>
        <taxon>Gunneridae</taxon>
        <taxon>Pentapetalae</taxon>
        <taxon>asterids</taxon>
        <taxon>Cornales</taxon>
        <taxon>Nyssaceae</taxon>
        <taxon>Nyssa</taxon>
    </lineage>
</organism>
<evidence type="ECO:0000313" key="3">
    <source>
        <dbReference type="Proteomes" id="UP000325577"/>
    </source>
</evidence>
<sequence length="151" mass="16872">MQDLRKSTTDINVSLRNILFLLQVVAASFLPNSHHELKPKKQKTESKVAATTPGSAATLHTSNVEKEGFNAQKQQNSAAQKPDFAPPSSLTDKWATIQTMQDLRKSTTDITVSLQGEKSIGPEQVPYFEVPQSWSCSFDCNFMTINERRMK</sequence>
<feature type="compositionally biased region" description="Low complexity" evidence="1">
    <location>
        <begin position="70"/>
        <end position="81"/>
    </location>
</feature>
<dbReference type="Proteomes" id="UP000325577">
    <property type="component" value="Linkage Group LG6"/>
</dbReference>
<name>A0A5J4ZPU8_9ASTE</name>
<dbReference type="AlphaFoldDB" id="A0A5J4ZPU8"/>
<reference evidence="2 3" key="1">
    <citation type="submission" date="2019-09" db="EMBL/GenBank/DDBJ databases">
        <title>A chromosome-level genome assembly of the Chinese tupelo Nyssa sinensis.</title>
        <authorList>
            <person name="Yang X."/>
            <person name="Kang M."/>
            <person name="Yang Y."/>
            <person name="Xiong H."/>
            <person name="Wang M."/>
            <person name="Zhang Z."/>
            <person name="Wang Z."/>
            <person name="Wu H."/>
            <person name="Ma T."/>
            <person name="Liu J."/>
            <person name="Xi Z."/>
        </authorList>
    </citation>
    <scope>NUCLEOTIDE SEQUENCE [LARGE SCALE GENOMIC DNA]</scope>
    <source>
        <strain evidence="2">J267</strain>
        <tissue evidence="2">Leaf</tissue>
    </source>
</reference>